<evidence type="ECO:0000313" key="3">
    <source>
        <dbReference type="Proteomes" id="UP000315534"/>
    </source>
</evidence>
<dbReference type="Proteomes" id="UP000315534">
    <property type="component" value="Unassembled WGS sequence"/>
</dbReference>
<dbReference type="AlphaFoldDB" id="A0A523XV73"/>
<accession>A0A523XV73</accession>
<proteinExistence type="predicted"/>
<evidence type="ECO:0000313" key="2">
    <source>
        <dbReference type="EMBL" id="TET83192.1"/>
    </source>
</evidence>
<reference evidence="2 3" key="1">
    <citation type="submission" date="2019-03" db="EMBL/GenBank/DDBJ databases">
        <title>Metabolic potential of uncultured bacteria and archaea associated with petroleum seepage in deep-sea sediments.</title>
        <authorList>
            <person name="Dong X."/>
            <person name="Hubert C."/>
        </authorList>
    </citation>
    <scope>NUCLEOTIDE SEQUENCE [LARGE SCALE GENOMIC DNA]</scope>
    <source>
        <strain evidence="2">E29_bin36</strain>
    </source>
</reference>
<feature type="domain" description="Thiopeptide-type bacteriocin biosynthesis" evidence="1">
    <location>
        <begin position="5"/>
        <end position="174"/>
    </location>
</feature>
<gene>
    <name evidence="2" type="ORF">E3J38_00875</name>
</gene>
<dbReference type="EMBL" id="SOIP01000051">
    <property type="protein sequence ID" value="TET83192.1"/>
    <property type="molecule type" value="Genomic_DNA"/>
</dbReference>
<protein>
    <recommendedName>
        <fullName evidence="1">Thiopeptide-type bacteriocin biosynthesis domain-containing protein</fullName>
    </recommendedName>
</protein>
<evidence type="ECO:0000259" key="1">
    <source>
        <dbReference type="Pfam" id="PF14028"/>
    </source>
</evidence>
<name>A0A523XV73_UNCT6</name>
<sequence length="185" mass="21197">MTEIWEAYKLHVGDAEAVPELKSKFVSPLIDVVDDLIETFFICWHSNPDGSVHLHLRFKPEPDLREKCHEKISDFFASSGIGDFAKIEDEEYIGEGTNKEYGEEGWKIAQKLFEYSSRSALHVASGKRDAEVEPKNLFDEGKFVHMILNSFGYDLLREAAFHQNAHDFYAELADRLTRNQGLETP</sequence>
<organism evidence="2 3">
    <name type="scientific">candidate division TA06 bacterium</name>
    <dbReference type="NCBI Taxonomy" id="2250710"/>
    <lineage>
        <taxon>Bacteria</taxon>
        <taxon>Bacteria division TA06</taxon>
    </lineage>
</organism>
<dbReference type="InterPro" id="IPR023809">
    <property type="entry name" value="Thiopep_bacteriocin_synth_dom"/>
</dbReference>
<dbReference type="Pfam" id="PF14028">
    <property type="entry name" value="Lant_dehydr_C"/>
    <property type="match status" value="1"/>
</dbReference>
<comment type="caution">
    <text evidence="2">The sequence shown here is derived from an EMBL/GenBank/DDBJ whole genome shotgun (WGS) entry which is preliminary data.</text>
</comment>